<dbReference type="HOGENOM" id="CLU_074702_1_1_2"/>
<evidence type="ECO:0000313" key="3">
    <source>
        <dbReference type="Proteomes" id="UP000005270"/>
    </source>
</evidence>
<dbReference type="SUPFAM" id="SSF53335">
    <property type="entry name" value="S-adenosyl-L-methionine-dependent methyltransferases"/>
    <property type="match status" value="1"/>
</dbReference>
<dbReference type="InParanoid" id="I3TDN9"/>
<dbReference type="PANTHER" id="PTHR23290">
    <property type="entry name" value="RRNA N6-ADENOSINE-METHYLTRANSFERASE METTL5"/>
    <property type="match status" value="1"/>
</dbReference>
<dbReference type="GO" id="GO:0032259">
    <property type="term" value="P:methylation"/>
    <property type="evidence" value="ECO:0007669"/>
    <property type="project" value="UniProtKB-KW"/>
</dbReference>
<dbReference type="Gene3D" id="3.40.50.150">
    <property type="entry name" value="Vaccinia Virus protein VP39"/>
    <property type="match status" value="1"/>
</dbReference>
<keyword evidence="2" id="KW-0808">Transferase</keyword>
<keyword evidence="2" id="KW-0489">Methyltransferase</keyword>
<dbReference type="InterPro" id="IPR013217">
    <property type="entry name" value="Methyltransf_12"/>
</dbReference>
<sequence length="169" mass="18830">MMGDIEDSVVLELGCGTGRFVFGALMLGARLGICLDIDEGVLEYAREAHCSHSRQLCRRVVYMVADALHNPVVSVDTVLMNPPFGVYESNRGLDMGFLSSALDVASSVYSIHKYTEKAVELVKTRAVEKGFGVVKIGFLELKIPMMFETHRRRVHRFKAFYVVLKRGLG</sequence>
<reference evidence="2 3" key="1">
    <citation type="journal article" date="2012" name="J. Bacteriol.">
        <title>Complete genome sequence of the hyperthermophilic cellulolytic Crenarchaeon 'Thermogladius cellulolyticus' 1633.</title>
        <authorList>
            <person name="Mardanov A.V."/>
            <person name="Kochetkova T.V."/>
            <person name="Beletsky A.V."/>
            <person name="Bonch-Osmolovskaya E.A."/>
            <person name="Ravin N.V."/>
            <person name="Skryabin K.G."/>
        </authorList>
    </citation>
    <scope>NUCLEOTIDE SEQUENCE [LARGE SCALE GENOMIC DNA]</scope>
    <source>
        <strain evidence="3">DSM 22663 / VKM B-2946 / 1633</strain>
    </source>
</reference>
<name>I3TDN9_THEC1</name>
<feature type="domain" description="Methyltransferase type 12" evidence="1">
    <location>
        <begin position="11"/>
        <end position="81"/>
    </location>
</feature>
<organism evidence="2 3">
    <name type="scientific">Thermogladius calderae (strain DSM 22663 / VKM B-2946 / 1633)</name>
    <dbReference type="NCBI Taxonomy" id="1184251"/>
    <lineage>
        <taxon>Archaea</taxon>
        <taxon>Thermoproteota</taxon>
        <taxon>Thermoprotei</taxon>
        <taxon>Desulfurococcales</taxon>
        <taxon>Desulfurococcaceae</taxon>
        <taxon>Thermogladius</taxon>
    </lineage>
</organism>
<dbReference type="InterPro" id="IPR051720">
    <property type="entry name" value="rRNA_MeTrfase/Polyamine_Synth"/>
</dbReference>
<dbReference type="Proteomes" id="UP000005270">
    <property type="component" value="Chromosome"/>
</dbReference>
<dbReference type="Pfam" id="PF08242">
    <property type="entry name" value="Methyltransf_12"/>
    <property type="match status" value="1"/>
</dbReference>
<dbReference type="eggNOG" id="arCOG00910">
    <property type="taxonomic scope" value="Archaea"/>
</dbReference>
<dbReference type="EMBL" id="CP003531">
    <property type="protein sequence ID" value="AFK50877.1"/>
    <property type="molecule type" value="Genomic_DNA"/>
</dbReference>
<dbReference type="AlphaFoldDB" id="I3TDN9"/>
<keyword evidence="3" id="KW-1185">Reference proteome</keyword>
<proteinExistence type="predicted"/>
<evidence type="ECO:0000259" key="1">
    <source>
        <dbReference type="Pfam" id="PF08242"/>
    </source>
</evidence>
<accession>I3TDN9</accession>
<dbReference type="STRING" id="1184251.TCELL_0452"/>
<dbReference type="PANTHER" id="PTHR23290:SF0">
    <property type="entry name" value="RRNA N6-ADENOSINE-METHYLTRANSFERASE METTL5"/>
    <property type="match status" value="1"/>
</dbReference>
<dbReference type="InterPro" id="IPR029063">
    <property type="entry name" value="SAM-dependent_MTases_sf"/>
</dbReference>
<protein>
    <submittedName>
        <fullName evidence="2">DNA methylase</fullName>
    </submittedName>
</protein>
<dbReference type="CDD" id="cd02440">
    <property type="entry name" value="AdoMet_MTases"/>
    <property type="match status" value="1"/>
</dbReference>
<evidence type="ECO:0000313" key="2">
    <source>
        <dbReference type="EMBL" id="AFK50877.1"/>
    </source>
</evidence>
<dbReference type="KEGG" id="thg:TCELL_0452"/>
<dbReference type="GO" id="GO:0008168">
    <property type="term" value="F:methyltransferase activity"/>
    <property type="evidence" value="ECO:0007669"/>
    <property type="project" value="UniProtKB-KW"/>
</dbReference>
<gene>
    <name evidence="2" type="ordered locus">TCELL_0452</name>
</gene>